<dbReference type="GO" id="GO:0008168">
    <property type="term" value="F:methyltransferase activity"/>
    <property type="evidence" value="ECO:0007669"/>
    <property type="project" value="UniProtKB-KW"/>
</dbReference>
<dbReference type="InterPro" id="IPR022882">
    <property type="entry name" value="tRNA_adenine-N6_MeTrfase"/>
</dbReference>
<keyword evidence="2 6" id="KW-0489">Methyltransferase</keyword>
<protein>
    <recommendedName>
        <fullName evidence="6">tRNA1(Val) (adenine(37)-N6)-methyltransferase</fullName>
        <ecNumber evidence="6">2.1.1.223</ecNumber>
    </recommendedName>
    <alternativeName>
        <fullName evidence="6">tRNA m6A37 methyltransferase</fullName>
    </alternativeName>
</protein>
<evidence type="ECO:0000256" key="2">
    <source>
        <dbReference type="ARBA" id="ARBA00022603"/>
    </source>
</evidence>
<reference evidence="8 9" key="1">
    <citation type="submission" date="2021-03" db="EMBL/GenBank/DDBJ databases">
        <title>novel species isolated from a fishpond in China.</title>
        <authorList>
            <person name="Lu H."/>
            <person name="Cai Z."/>
        </authorList>
    </citation>
    <scope>NUCLEOTIDE SEQUENCE [LARGE SCALE GENOMIC DNA]</scope>
    <source>
        <strain evidence="8 9">H41</strain>
    </source>
</reference>
<feature type="domain" description="Methyltransferase small" evidence="7">
    <location>
        <begin position="26"/>
        <end position="158"/>
    </location>
</feature>
<dbReference type="InterPro" id="IPR002052">
    <property type="entry name" value="DNA_methylase_N6_adenine_CS"/>
</dbReference>
<dbReference type="CDD" id="cd02440">
    <property type="entry name" value="AdoMet_MTases"/>
    <property type="match status" value="1"/>
</dbReference>
<evidence type="ECO:0000256" key="6">
    <source>
        <dbReference type="HAMAP-Rule" id="MF_01872"/>
    </source>
</evidence>
<keyword evidence="9" id="KW-1185">Reference proteome</keyword>
<dbReference type="HAMAP" id="MF_01872">
    <property type="entry name" value="tRNA_methyltr_YfiC"/>
    <property type="match status" value="1"/>
</dbReference>
<comment type="caution">
    <text evidence="8">The sequence shown here is derived from an EMBL/GenBank/DDBJ whole genome shotgun (WGS) entry which is preliminary data.</text>
</comment>
<comment type="similarity">
    <text evidence="6">Belongs to the methyltransferase superfamily. tRNA (adenine-N(6)-)-methyltransferase family.</text>
</comment>
<dbReference type="RefSeq" id="WP_206576946.1">
    <property type="nucleotide sequence ID" value="NZ_JAFKCT010000001.1"/>
</dbReference>
<comment type="function">
    <text evidence="6">Specifically methylates the adenine in position 37 of tRNA(1)(Val) (anticodon cmo5UAC).</text>
</comment>
<proteinExistence type="inferred from homology"/>
<dbReference type="PANTHER" id="PTHR47739">
    <property type="entry name" value="TRNA1(VAL) (ADENINE(37)-N6)-METHYLTRANSFERASE"/>
    <property type="match status" value="1"/>
</dbReference>
<dbReference type="Gene3D" id="3.40.50.150">
    <property type="entry name" value="Vaccinia Virus protein VP39"/>
    <property type="match status" value="1"/>
</dbReference>
<dbReference type="InterPro" id="IPR050210">
    <property type="entry name" value="tRNA_Adenine-N(6)_MTase"/>
</dbReference>
<accession>A0ABS3BZ84</accession>
<comment type="subcellular location">
    <subcellularLocation>
        <location evidence="6">Cytoplasm</location>
    </subcellularLocation>
</comment>
<keyword evidence="1 6" id="KW-0963">Cytoplasm</keyword>
<organism evidence="8 9">
    <name type="scientific">Algoriphagus oliviformis</name>
    <dbReference type="NCBI Taxonomy" id="2811231"/>
    <lineage>
        <taxon>Bacteria</taxon>
        <taxon>Pseudomonadati</taxon>
        <taxon>Bacteroidota</taxon>
        <taxon>Cytophagia</taxon>
        <taxon>Cytophagales</taxon>
        <taxon>Cyclobacteriaceae</taxon>
        <taxon>Algoriphagus</taxon>
    </lineage>
</organism>
<evidence type="ECO:0000256" key="3">
    <source>
        <dbReference type="ARBA" id="ARBA00022679"/>
    </source>
</evidence>
<dbReference type="InterPro" id="IPR029063">
    <property type="entry name" value="SAM-dependent_MTases_sf"/>
</dbReference>
<dbReference type="Pfam" id="PF05175">
    <property type="entry name" value="MTS"/>
    <property type="match status" value="1"/>
</dbReference>
<dbReference type="SUPFAM" id="SSF53335">
    <property type="entry name" value="S-adenosyl-L-methionine-dependent methyltransferases"/>
    <property type="match status" value="1"/>
</dbReference>
<dbReference type="EMBL" id="JAFKCT010000001">
    <property type="protein sequence ID" value="MBN7810163.1"/>
    <property type="molecule type" value="Genomic_DNA"/>
</dbReference>
<keyword evidence="5 6" id="KW-0819">tRNA processing</keyword>
<evidence type="ECO:0000313" key="8">
    <source>
        <dbReference type="EMBL" id="MBN7810163.1"/>
    </source>
</evidence>
<sequence>MGNSWFQFQQFRVHQDRCAMKISTDAVLLGTLAGKENPTSILDIGTGTGVVALMLAQRFPKASVTAIEIDIDAAEQAGENFRESPFSDRLSLVQGRVQDFASGEKFDLIASNPPFFPDHLKSSDAKRNRALHTDELSFRELVEKVSHLLAPSGTFWVILPPRQMRDLEIHANQFGLNPFHRSQVQDRADKAVYREIVGFSFLRKEEAENTVILKNADNSYTGSYSALLSGFLLGY</sequence>
<evidence type="ECO:0000313" key="9">
    <source>
        <dbReference type="Proteomes" id="UP000664317"/>
    </source>
</evidence>
<dbReference type="Proteomes" id="UP000664317">
    <property type="component" value="Unassembled WGS sequence"/>
</dbReference>
<gene>
    <name evidence="8" type="ORF">J0A68_04290</name>
</gene>
<evidence type="ECO:0000259" key="7">
    <source>
        <dbReference type="Pfam" id="PF05175"/>
    </source>
</evidence>
<evidence type="ECO:0000256" key="5">
    <source>
        <dbReference type="ARBA" id="ARBA00022694"/>
    </source>
</evidence>
<comment type="catalytic activity">
    <reaction evidence="6">
        <text>adenosine(37) in tRNA1(Val) + S-adenosyl-L-methionine = N(6)-methyladenosine(37) in tRNA1(Val) + S-adenosyl-L-homocysteine + H(+)</text>
        <dbReference type="Rhea" id="RHEA:43160"/>
        <dbReference type="Rhea" id="RHEA-COMP:10369"/>
        <dbReference type="Rhea" id="RHEA-COMP:10370"/>
        <dbReference type="ChEBI" id="CHEBI:15378"/>
        <dbReference type="ChEBI" id="CHEBI:57856"/>
        <dbReference type="ChEBI" id="CHEBI:59789"/>
        <dbReference type="ChEBI" id="CHEBI:74411"/>
        <dbReference type="ChEBI" id="CHEBI:74449"/>
        <dbReference type="EC" id="2.1.1.223"/>
    </reaction>
</comment>
<name>A0ABS3BZ84_9BACT</name>
<keyword evidence="3 6" id="KW-0808">Transferase</keyword>
<dbReference type="PANTHER" id="PTHR47739:SF1">
    <property type="entry name" value="TRNA1(VAL) (ADENINE(37)-N6)-METHYLTRANSFERASE"/>
    <property type="match status" value="1"/>
</dbReference>
<keyword evidence="4 6" id="KW-0949">S-adenosyl-L-methionine</keyword>
<evidence type="ECO:0000256" key="4">
    <source>
        <dbReference type="ARBA" id="ARBA00022691"/>
    </source>
</evidence>
<dbReference type="GO" id="GO:0032259">
    <property type="term" value="P:methylation"/>
    <property type="evidence" value="ECO:0007669"/>
    <property type="project" value="UniProtKB-KW"/>
</dbReference>
<dbReference type="InterPro" id="IPR007848">
    <property type="entry name" value="Small_mtfrase_dom"/>
</dbReference>
<dbReference type="EC" id="2.1.1.223" evidence="6"/>
<evidence type="ECO:0000256" key="1">
    <source>
        <dbReference type="ARBA" id="ARBA00022490"/>
    </source>
</evidence>
<dbReference type="PROSITE" id="PS00092">
    <property type="entry name" value="N6_MTASE"/>
    <property type="match status" value="1"/>
</dbReference>